<dbReference type="PANTHER" id="PTHR35891:SF2">
    <property type="entry name" value="THIOL:DISULFIDE INTERCHANGE PROTEIN DSBA"/>
    <property type="match status" value="1"/>
</dbReference>
<dbReference type="RefSeq" id="WP_092490415.1">
    <property type="nucleotide sequence ID" value="NZ_LN906597.1"/>
</dbReference>
<evidence type="ECO:0000256" key="1">
    <source>
        <dbReference type="ARBA" id="ARBA00005791"/>
    </source>
</evidence>
<dbReference type="AlphaFoldDB" id="A0A0S4M0B1"/>
<dbReference type="Gene3D" id="3.40.30.10">
    <property type="entry name" value="Glutaredoxin"/>
    <property type="match status" value="1"/>
</dbReference>
<dbReference type="CDD" id="cd03019">
    <property type="entry name" value="DsbA_DsbA"/>
    <property type="match status" value="1"/>
</dbReference>
<protein>
    <recommendedName>
        <fullName evidence="5">Thiol:disulfide interchange protein</fullName>
    </recommendedName>
</protein>
<dbReference type="InterPro" id="IPR050824">
    <property type="entry name" value="Thiol_disulfide_DsbA"/>
</dbReference>
<dbReference type="Pfam" id="PF01323">
    <property type="entry name" value="DSBA"/>
    <property type="match status" value="1"/>
</dbReference>
<dbReference type="SUPFAM" id="SSF52833">
    <property type="entry name" value="Thioredoxin-like"/>
    <property type="match status" value="1"/>
</dbReference>
<dbReference type="OrthoDB" id="9784896at2"/>
<evidence type="ECO:0000313" key="8">
    <source>
        <dbReference type="EMBL" id="CUT17041.1"/>
    </source>
</evidence>
<dbReference type="STRING" id="1561003.Ark11_0183"/>
<evidence type="ECO:0000256" key="4">
    <source>
        <dbReference type="ARBA" id="ARBA00023284"/>
    </source>
</evidence>
<accession>A0A0S4M0B1</accession>
<dbReference type="PIRSF" id="PIRSF001488">
    <property type="entry name" value="Tdi_protein"/>
    <property type="match status" value="1"/>
</dbReference>
<dbReference type="GO" id="GO:0042597">
    <property type="term" value="C:periplasmic space"/>
    <property type="evidence" value="ECO:0007669"/>
    <property type="project" value="UniProtKB-SubCell"/>
</dbReference>
<evidence type="ECO:0000259" key="7">
    <source>
        <dbReference type="Pfam" id="PF01323"/>
    </source>
</evidence>
<name>A0A0S4M0B1_9BURK</name>
<keyword evidence="9" id="KW-1185">Reference proteome</keyword>
<keyword evidence="2" id="KW-0732">Signal</keyword>
<comment type="subcellular location">
    <subcellularLocation>
        <location evidence="5">Periplasm</location>
    </subcellularLocation>
</comment>
<organism evidence="8 9">
    <name type="scientific">Candidatus Ichthyocystis hellenicum</name>
    <dbReference type="NCBI Taxonomy" id="1561003"/>
    <lineage>
        <taxon>Bacteria</taxon>
        <taxon>Pseudomonadati</taxon>
        <taxon>Pseudomonadota</taxon>
        <taxon>Betaproteobacteria</taxon>
        <taxon>Burkholderiales</taxon>
        <taxon>Candidatus Ichthyocystis</taxon>
    </lineage>
</organism>
<comment type="similarity">
    <text evidence="1">Belongs to the thioredoxin family. DsbA subfamily.</text>
</comment>
<dbReference type="InterPro" id="IPR036249">
    <property type="entry name" value="Thioredoxin-like_sf"/>
</dbReference>
<sequence length="207" mass="23780">MLSGFRKKLLGILCIVIASLPLTLEANVYTLVPRPMHTAPGVITVQEFFWYSCPHCYSIDPEFEKWVHNLPKDVKVEIIPAVANIYWRKMATLYYTLQDLGQLSKLHKKIFDAQHLSHINLYDPDVLKKFLIENGISWEKYQKISNSFAVTVRVKRSEDLVKNYGIEGVPAFVINGRYRVSVETIGSEKELLPAVSKTIDIARNEKR</sequence>
<proteinExistence type="inferred from homology"/>
<evidence type="ECO:0000256" key="6">
    <source>
        <dbReference type="PIRSR" id="PIRSR001488-1"/>
    </source>
</evidence>
<feature type="disulfide bond" description="Redox-active" evidence="6">
    <location>
        <begin position="53"/>
        <end position="56"/>
    </location>
</feature>
<evidence type="ECO:0000256" key="2">
    <source>
        <dbReference type="ARBA" id="ARBA00022729"/>
    </source>
</evidence>
<gene>
    <name evidence="8" type="primary">dsbA</name>
    <name evidence="8" type="ORF">Ark11_0183</name>
</gene>
<evidence type="ECO:0000256" key="5">
    <source>
        <dbReference type="PIRNR" id="PIRNR001488"/>
    </source>
</evidence>
<dbReference type="GO" id="GO:0016491">
    <property type="term" value="F:oxidoreductase activity"/>
    <property type="evidence" value="ECO:0007669"/>
    <property type="project" value="InterPro"/>
</dbReference>
<dbReference type="Proteomes" id="UP000198651">
    <property type="component" value="Chromosome I"/>
</dbReference>
<dbReference type="InterPro" id="IPR001853">
    <property type="entry name" value="DSBA-like_thioredoxin_dom"/>
</dbReference>
<keyword evidence="4" id="KW-0676">Redox-active center</keyword>
<dbReference type="PANTHER" id="PTHR35891">
    <property type="entry name" value="THIOL:DISULFIDE INTERCHANGE PROTEIN DSBA"/>
    <property type="match status" value="1"/>
</dbReference>
<dbReference type="EMBL" id="LN906597">
    <property type="protein sequence ID" value="CUT17041.1"/>
    <property type="molecule type" value="Genomic_DNA"/>
</dbReference>
<reference evidence="9" key="1">
    <citation type="submission" date="2015-11" db="EMBL/GenBank/DDBJ databases">
        <authorList>
            <person name="Seth-Smith H.M.B."/>
        </authorList>
    </citation>
    <scope>NUCLEOTIDE SEQUENCE [LARGE SCALE GENOMIC DNA]</scope>
    <source>
        <strain evidence="9">2013Ark11</strain>
    </source>
</reference>
<evidence type="ECO:0000256" key="3">
    <source>
        <dbReference type="ARBA" id="ARBA00023157"/>
    </source>
</evidence>
<keyword evidence="3 5" id="KW-1015">Disulfide bond</keyword>
<evidence type="ECO:0000313" key="9">
    <source>
        <dbReference type="Proteomes" id="UP000198651"/>
    </source>
</evidence>
<dbReference type="InterPro" id="IPR023205">
    <property type="entry name" value="DsbA/DsbL"/>
</dbReference>
<keyword evidence="5" id="KW-0574">Periplasm</keyword>
<feature type="domain" description="DSBA-like thioredoxin" evidence="7">
    <location>
        <begin position="88"/>
        <end position="179"/>
    </location>
</feature>